<feature type="transmembrane region" description="Helical" evidence="5">
    <location>
        <begin position="6"/>
        <end position="22"/>
    </location>
</feature>
<dbReference type="Gene3D" id="2.40.50.140">
    <property type="entry name" value="Nucleic acid-binding proteins"/>
    <property type="match status" value="1"/>
</dbReference>
<gene>
    <name evidence="7" type="ORF">L2W38_06400</name>
</gene>
<dbReference type="PANTHER" id="PTHR33507">
    <property type="entry name" value="INNER MEMBRANE PROTEIN YBBJ"/>
    <property type="match status" value="1"/>
</dbReference>
<comment type="caution">
    <text evidence="7">The sequence shown here is derived from an EMBL/GenBank/DDBJ whole genome shotgun (WGS) entry which is preliminary data.</text>
</comment>
<dbReference type="RefSeq" id="WP_236099167.1">
    <property type="nucleotide sequence ID" value="NZ_JAKGUD010000005.1"/>
</dbReference>
<feature type="domain" description="NfeD-like C-terminal" evidence="6">
    <location>
        <begin position="93"/>
        <end position="152"/>
    </location>
</feature>
<dbReference type="Proteomes" id="UP001200430">
    <property type="component" value="Unassembled WGS sequence"/>
</dbReference>
<dbReference type="EMBL" id="JAKGUD010000005">
    <property type="protein sequence ID" value="MCF4142440.1"/>
    <property type="molecule type" value="Genomic_DNA"/>
</dbReference>
<evidence type="ECO:0000256" key="4">
    <source>
        <dbReference type="ARBA" id="ARBA00023136"/>
    </source>
</evidence>
<organism evidence="7 8">
    <name type="scientific">Dethiosulfovibrio marinus</name>
    <dbReference type="NCBI Taxonomy" id="133532"/>
    <lineage>
        <taxon>Bacteria</taxon>
        <taxon>Thermotogati</taxon>
        <taxon>Synergistota</taxon>
        <taxon>Synergistia</taxon>
        <taxon>Synergistales</taxon>
        <taxon>Dethiosulfovibrionaceae</taxon>
        <taxon>Dethiosulfovibrio</taxon>
    </lineage>
</organism>
<reference evidence="7 8" key="1">
    <citation type="submission" date="2022-01" db="EMBL/GenBank/DDBJ databases">
        <title>Dethiosulfovibrio faecalis sp. nov., a novel proteolytic, non-sulfur-reducing bacterium isolated from a marine aquaculture solid waste bioreactor.</title>
        <authorList>
            <person name="Grabowski S."/>
            <person name="Apolinario E."/>
            <person name="Schneider N."/>
            <person name="Marshall C.W."/>
            <person name="Sowers K.R."/>
        </authorList>
    </citation>
    <scope>NUCLEOTIDE SEQUENCE [LARGE SCALE GENOMIC DNA]</scope>
    <source>
        <strain evidence="7 8">DSM 12537</strain>
    </source>
</reference>
<dbReference type="SUPFAM" id="SSF141322">
    <property type="entry name" value="NfeD domain-like"/>
    <property type="match status" value="1"/>
</dbReference>
<dbReference type="InterPro" id="IPR052165">
    <property type="entry name" value="Membrane_assoc_protease"/>
</dbReference>
<comment type="subcellular location">
    <subcellularLocation>
        <location evidence="1">Membrane</location>
        <topology evidence="1">Multi-pass membrane protein</topology>
    </subcellularLocation>
</comment>
<feature type="transmembrane region" description="Helical" evidence="5">
    <location>
        <begin position="27"/>
        <end position="46"/>
    </location>
</feature>
<keyword evidence="4 5" id="KW-0472">Membrane</keyword>
<evidence type="ECO:0000313" key="7">
    <source>
        <dbReference type="EMBL" id="MCF4142440.1"/>
    </source>
</evidence>
<evidence type="ECO:0000256" key="5">
    <source>
        <dbReference type="SAM" id="Phobius"/>
    </source>
</evidence>
<dbReference type="PANTHER" id="PTHR33507:SF3">
    <property type="entry name" value="INNER MEMBRANE PROTEIN YBBJ"/>
    <property type="match status" value="1"/>
</dbReference>
<evidence type="ECO:0000313" key="8">
    <source>
        <dbReference type="Proteomes" id="UP001200430"/>
    </source>
</evidence>
<keyword evidence="3 5" id="KW-1133">Transmembrane helix</keyword>
<name>A0ABS9EMQ6_9BACT</name>
<feature type="transmembrane region" description="Helical" evidence="5">
    <location>
        <begin position="58"/>
        <end position="74"/>
    </location>
</feature>
<dbReference type="InterPro" id="IPR012340">
    <property type="entry name" value="NA-bd_OB-fold"/>
</dbReference>
<sequence length="164" mass="17432">MAFLSLWQFWAVLAIVLLIGEIASPGFVLGCFALACLPPLALGLVWPSVAGASLDGRLALAVFALSSLAGLWLIRPSVVRHLYGAKERKSDVDGMVGSLGVVVKAIPSGETGGGYVKLRGSQWWAFHVDGRSVPEGTEVEVVRVSGAKVMVRESGRASEEDERR</sequence>
<protein>
    <submittedName>
        <fullName evidence="7">NfeD family protein</fullName>
    </submittedName>
</protein>
<evidence type="ECO:0000256" key="3">
    <source>
        <dbReference type="ARBA" id="ARBA00022989"/>
    </source>
</evidence>
<accession>A0ABS9EMQ6</accession>
<evidence type="ECO:0000259" key="6">
    <source>
        <dbReference type="Pfam" id="PF01957"/>
    </source>
</evidence>
<evidence type="ECO:0000256" key="2">
    <source>
        <dbReference type="ARBA" id="ARBA00022692"/>
    </source>
</evidence>
<proteinExistence type="predicted"/>
<keyword evidence="8" id="KW-1185">Reference proteome</keyword>
<dbReference type="Pfam" id="PF01957">
    <property type="entry name" value="NfeD"/>
    <property type="match status" value="1"/>
</dbReference>
<keyword evidence="2 5" id="KW-0812">Transmembrane</keyword>
<dbReference type="InterPro" id="IPR002810">
    <property type="entry name" value="NfeD-like_C"/>
</dbReference>
<evidence type="ECO:0000256" key="1">
    <source>
        <dbReference type="ARBA" id="ARBA00004141"/>
    </source>
</evidence>